<dbReference type="DNASU" id="1440924"/>
<dbReference type="InterPro" id="IPR002830">
    <property type="entry name" value="UbiD"/>
</dbReference>
<dbReference type="STRING" id="273116.gene:9381188"/>
<evidence type="ECO:0000256" key="12">
    <source>
        <dbReference type="ARBA" id="ARBA00049936"/>
    </source>
</evidence>
<reference evidence="16 17" key="2">
    <citation type="journal article" date="2000" name="Proc. Natl. Acad. Sci. U.S.A.">
        <title>Archaeal adaptation to higher temperatures revealed by genomic sequence of Thermoplasma volcanium.</title>
        <authorList>
            <person name="Kawashima T."/>
            <person name="Amano N."/>
            <person name="Koike H."/>
            <person name="Makino S."/>
            <person name="Higuchi S."/>
            <person name="Kawashima-Ohya Y."/>
            <person name="Watanabe K."/>
            <person name="Yamazaki M."/>
            <person name="Kanehori K."/>
            <person name="Kawamoto T."/>
            <person name="Nunoshiba T."/>
            <person name="Yamamoto Y."/>
            <person name="Aramaki H."/>
            <person name="Makino K."/>
            <person name="Suzuki M."/>
        </authorList>
    </citation>
    <scope>NUCLEOTIDE SEQUENCE [LARGE SCALE GENOMIC DNA]</scope>
    <source>
        <strain evidence="17">ATCC 51530 / DSM 4299 / JCM 9571 / NBRC 15438 / GSS1</strain>
    </source>
</reference>
<evidence type="ECO:0000256" key="8">
    <source>
        <dbReference type="ARBA" id="ARBA00049054"/>
    </source>
</evidence>
<evidence type="ECO:0000256" key="9">
    <source>
        <dbReference type="ARBA" id="ARBA00049583"/>
    </source>
</evidence>
<dbReference type="PaxDb" id="273116-14324625"/>
<dbReference type="HOGENOM" id="CLU_023348_4_1_2"/>
<dbReference type="EMBL" id="BA000011">
    <property type="protein sequence ID" value="BAB59552.1"/>
    <property type="molecule type" value="Genomic_DNA"/>
</dbReference>
<keyword evidence="17" id="KW-1185">Reference proteome</keyword>
<dbReference type="InterPro" id="IPR022390">
    <property type="entry name" value="HBDC"/>
</dbReference>
<evidence type="ECO:0000256" key="7">
    <source>
        <dbReference type="ARBA" id="ARBA00023211"/>
    </source>
</evidence>
<reference evidence="16 17" key="1">
    <citation type="journal article" date="1999" name="Proc. Jpn. Acad.">
        <title>Determination of the complete genomic DNA sequence of Thermoplasma volvanium GSS1.</title>
        <authorList>
            <person name="Kawashima T."/>
            <person name="Yamamoto Y."/>
            <person name="Aramaki H."/>
            <person name="Nunoshiba T."/>
            <person name="Kawamoto T."/>
            <person name="Watanabe K."/>
            <person name="Yamazaki M."/>
            <person name="Kanehori K."/>
            <person name="Amano N."/>
            <person name="Ohya Y."/>
            <person name="Makino K."/>
            <person name="Suzuki M."/>
        </authorList>
    </citation>
    <scope>NUCLEOTIDE SEQUENCE [LARGE SCALE GENOMIC DNA]</scope>
    <source>
        <strain evidence="17">ATCC 51530 / DSM 4299 / JCM 9571 / NBRC 15438 / GSS1</strain>
    </source>
</reference>
<dbReference type="PANTHER" id="PTHR30108">
    <property type="entry name" value="3-OCTAPRENYL-4-HYDROXYBENZOATE CARBOXY-LYASE-RELATED"/>
    <property type="match status" value="1"/>
</dbReference>
<evidence type="ECO:0000256" key="11">
    <source>
        <dbReference type="ARBA" id="ARBA00049754"/>
    </source>
</evidence>
<dbReference type="OrthoDB" id="8480at2157"/>
<dbReference type="SUPFAM" id="SSF143968">
    <property type="entry name" value="UbiD C-terminal domain-like"/>
    <property type="match status" value="1"/>
</dbReference>
<comment type="cofactor">
    <cofactor evidence="12">
        <name>prenylated FMN</name>
        <dbReference type="ChEBI" id="CHEBI:87746"/>
    </cofactor>
</comment>
<evidence type="ECO:0000259" key="13">
    <source>
        <dbReference type="Pfam" id="PF01977"/>
    </source>
</evidence>
<dbReference type="EC" id="4.1.1.126" evidence="10"/>
<feature type="domain" description="3-octaprenyl-4-hydroxybenzoate carboxy-lyase-like C-terminal" evidence="15">
    <location>
        <begin position="320"/>
        <end position="443"/>
    </location>
</feature>
<evidence type="ECO:0000256" key="1">
    <source>
        <dbReference type="ARBA" id="ARBA00001936"/>
    </source>
</evidence>
<dbReference type="PANTHER" id="PTHR30108:SF17">
    <property type="entry name" value="FERULIC ACID DECARBOXYLASE 1"/>
    <property type="match status" value="1"/>
</dbReference>
<dbReference type="NCBIfam" id="TIGR00148">
    <property type="entry name" value="UbiD family decarboxylase"/>
    <property type="match status" value="1"/>
</dbReference>
<dbReference type="Pfam" id="PF20695">
    <property type="entry name" value="UbiD_N"/>
    <property type="match status" value="1"/>
</dbReference>
<evidence type="ECO:0000256" key="4">
    <source>
        <dbReference type="ARBA" id="ARBA00022630"/>
    </source>
</evidence>
<dbReference type="NCBIfam" id="TIGR03701">
    <property type="entry name" value="mena_SCO4490"/>
    <property type="match status" value="1"/>
</dbReference>
<evidence type="ECO:0000313" key="17">
    <source>
        <dbReference type="Proteomes" id="UP000001017"/>
    </source>
</evidence>
<evidence type="ECO:0000256" key="3">
    <source>
        <dbReference type="ARBA" id="ARBA00010021"/>
    </source>
</evidence>
<dbReference type="InterPro" id="IPR049383">
    <property type="entry name" value="UbiD-like_N"/>
</dbReference>
<dbReference type="Gene3D" id="3.40.1670.10">
    <property type="entry name" value="UbiD C-terminal domain-like"/>
    <property type="match status" value="1"/>
</dbReference>
<dbReference type="InterPro" id="IPR048304">
    <property type="entry name" value="UbiD_Rift_dom"/>
</dbReference>
<dbReference type="Pfam" id="PF01977">
    <property type="entry name" value="UbiD"/>
    <property type="match status" value="1"/>
</dbReference>
<dbReference type="GeneID" id="1440924"/>
<feature type="domain" description="3-octaprenyl-4-hydroxybenzoate carboxy-lyase-like N-terminal" evidence="14">
    <location>
        <begin position="10"/>
        <end position="88"/>
    </location>
</feature>
<evidence type="ECO:0000259" key="15">
    <source>
        <dbReference type="Pfam" id="PF20696"/>
    </source>
</evidence>
<keyword evidence="5" id="KW-0288">FMN</keyword>
<dbReference type="AlphaFoldDB" id="Q97BP5"/>
<evidence type="ECO:0000256" key="6">
    <source>
        <dbReference type="ARBA" id="ARBA00022793"/>
    </source>
</evidence>
<evidence type="ECO:0000259" key="14">
    <source>
        <dbReference type="Pfam" id="PF20695"/>
    </source>
</evidence>
<organism evidence="16 17">
    <name type="scientific">Thermoplasma volcanium (strain ATCC 51530 / DSM 4299 / JCM 9571 / NBRC 15438 / GSS1)</name>
    <dbReference type="NCBI Taxonomy" id="273116"/>
    <lineage>
        <taxon>Archaea</taxon>
        <taxon>Methanobacteriati</taxon>
        <taxon>Thermoplasmatota</taxon>
        <taxon>Thermoplasmata</taxon>
        <taxon>Thermoplasmatales</taxon>
        <taxon>Thermoplasmataceae</taxon>
        <taxon>Thermoplasma</taxon>
    </lineage>
</organism>
<proteinExistence type="inferred from homology"/>
<keyword evidence="6" id="KW-0210">Decarboxylase</keyword>
<comment type="cofactor">
    <cofactor evidence="1">
        <name>Mn(2+)</name>
        <dbReference type="ChEBI" id="CHEBI:29035"/>
    </cofactor>
</comment>
<dbReference type="KEGG" id="tvo:TVG0397730"/>
<dbReference type="GO" id="GO:0016831">
    <property type="term" value="F:carboxy-lyase activity"/>
    <property type="evidence" value="ECO:0007669"/>
    <property type="project" value="UniProtKB-KW"/>
</dbReference>
<dbReference type="SUPFAM" id="SSF50475">
    <property type="entry name" value="FMN-binding split barrel"/>
    <property type="match status" value="1"/>
</dbReference>
<keyword evidence="7" id="KW-0464">Manganese</keyword>
<feature type="domain" description="3-octaprenyl-4-hydroxybenzoate carboxy-lyase-like Rift-related" evidence="13">
    <location>
        <begin position="128"/>
        <end position="313"/>
    </location>
</feature>
<comment type="pathway">
    <text evidence="2">Isoprenoid biosynthesis; isopentenyl diphosphate biosynthesis via mevalonate pathway.</text>
</comment>
<dbReference type="FunFam" id="3.40.1670.10:FF:000003">
    <property type="entry name" value="Phenolic acid decarboxylase"/>
    <property type="match status" value="1"/>
</dbReference>
<evidence type="ECO:0000256" key="2">
    <source>
        <dbReference type="ARBA" id="ARBA00005092"/>
    </source>
</evidence>
<dbReference type="RefSeq" id="WP_010916666.1">
    <property type="nucleotide sequence ID" value="NC_002689.2"/>
</dbReference>
<evidence type="ECO:0000256" key="10">
    <source>
        <dbReference type="ARBA" id="ARBA00049727"/>
    </source>
</evidence>
<evidence type="ECO:0000313" key="16">
    <source>
        <dbReference type="EMBL" id="BAB59552.1"/>
    </source>
</evidence>
<dbReference type="GO" id="GO:0005737">
    <property type="term" value="C:cytoplasm"/>
    <property type="evidence" value="ECO:0007669"/>
    <property type="project" value="TreeGrafter"/>
</dbReference>
<gene>
    <name evidence="16" type="ORF">TVG0397730</name>
</gene>
<evidence type="ECO:0000256" key="5">
    <source>
        <dbReference type="ARBA" id="ARBA00022643"/>
    </source>
</evidence>
<dbReference type="eggNOG" id="arCOG01671">
    <property type="taxonomic scope" value="Archaea"/>
</dbReference>
<keyword evidence="6" id="KW-0456">Lyase</keyword>
<dbReference type="Proteomes" id="UP000001017">
    <property type="component" value="Chromosome"/>
</dbReference>
<sequence length="481" mass="54717">MTFEDLHEYLDYLAKKNDLVTITEEVDPNLDLTYILSEEERMGRGRTILFKNVKGSQVPAVGNLFSTNEKLKAVLGDDPYSIGVKIADIVKPPRDSESFIGKGLEMMRELSGLRPKVSNSIPSGYSELEKVDLYRYPICKTWPDDGGPFITLPLVITKDPSTGIRNMGMYRMQVYDSETTGMHWHIHKGGSENFLKEKEKGKAMDVAVVIGSDPLTIFSAVAPLPNGIDEFMFRGLISRKRSELVKGKTVDLEYPRNFEIVLEGYIDPSETRVEGPFGDHTGYYSLEEEFPVFHVKNIIERNDRIYPTTIVGKLWHEDVVLGKAVERMFLPLIQMVLPEVVDINTMEEAVFHNMVIVSIKKRYPGHAKKVMFALWGLGQLMFSKIIVVVDDDINIHNRKELIWAMTTRIDPDRDVIIIPGTVTDSLDHAAPLFNYGSKMGIDATKKDKSEGYTRRWPDVLEMPKDVVDKVRQIMKNNRLIQ</sequence>
<name>Q97BP5_THEVO</name>
<comment type="function">
    <text evidence="9">Catalyzes the conversion of trans-anhydromevalonate 5-phosphate (tAHMP) into isopentenyl phosphate. Involved in the archaeal mevalonate (MVA) pathway, which provides fundamental precursors for isoprenoid biosynthesis, such as isopentenyl diphosphate (IPP) and dimethylallyl diphosphate (DMAPP).</text>
</comment>
<protein>
    <recommendedName>
        <fullName evidence="11">Anhydromevalonate phosphate decarboxylase</fullName>
        <ecNumber evidence="10">4.1.1.126</ecNumber>
    </recommendedName>
</protein>
<dbReference type="InterPro" id="IPR049381">
    <property type="entry name" value="UbiD-like_C"/>
</dbReference>
<keyword evidence="4" id="KW-0285">Flavoprotein</keyword>
<accession>Q97BP5</accession>
<comment type="catalytic activity">
    <reaction evidence="8">
        <text>(2E)-3-methyl-5-phosphooxypent-2-enoate + H(+) = isopentenyl phosphate + CO2</text>
        <dbReference type="Rhea" id="RHEA:78971"/>
        <dbReference type="ChEBI" id="CHEBI:15378"/>
        <dbReference type="ChEBI" id="CHEBI:16526"/>
        <dbReference type="ChEBI" id="CHEBI:65078"/>
        <dbReference type="ChEBI" id="CHEBI:229665"/>
        <dbReference type="EC" id="4.1.1.126"/>
    </reaction>
    <physiologicalReaction direction="left-to-right" evidence="8">
        <dbReference type="Rhea" id="RHEA:78972"/>
    </physiologicalReaction>
</comment>
<dbReference type="PhylomeDB" id="Q97BP5"/>
<comment type="similarity">
    <text evidence="3">Belongs to the UbiD family.</text>
</comment>
<dbReference type="Pfam" id="PF20696">
    <property type="entry name" value="UbiD_C"/>
    <property type="match status" value="1"/>
</dbReference>